<dbReference type="EMBL" id="FPHB01000048">
    <property type="protein sequence ID" value="SFV60566.1"/>
    <property type="molecule type" value="Genomic_DNA"/>
</dbReference>
<proteinExistence type="predicted"/>
<dbReference type="InterPro" id="IPR036567">
    <property type="entry name" value="RHF-like"/>
</dbReference>
<accession>A0A1W1C463</accession>
<dbReference type="AlphaFoldDB" id="A0A1W1C463"/>
<gene>
    <name evidence="1" type="ORF">MNB_SM-7-771</name>
</gene>
<dbReference type="InterPro" id="IPR003489">
    <property type="entry name" value="RHF/RaiA"/>
</dbReference>
<name>A0A1W1C463_9ZZZZ</name>
<dbReference type="Gene3D" id="3.30.160.100">
    <property type="entry name" value="Ribosome hibernation promotion factor-like"/>
    <property type="match status" value="1"/>
</dbReference>
<reference evidence="1" key="1">
    <citation type="submission" date="2016-10" db="EMBL/GenBank/DDBJ databases">
        <authorList>
            <person name="de Groot N.N."/>
        </authorList>
    </citation>
    <scope>NUCLEOTIDE SEQUENCE</scope>
</reference>
<protein>
    <submittedName>
        <fullName evidence="1">Ribosomal subunit interface protein</fullName>
    </submittedName>
</protein>
<organism evidence="1">
    <name type="scientific">hydrothermal vent metagenome</name>
    <dbReference type="NCBI Taxonomy" id="652676"/>
    <lineage>
        <taxon>unclassified sequences</taxon>
        <taxon>metagenomes</taxon>
        <taxon>ecological metagenomes</taxon>
    </lineage>
</organism>
<sequence length="110" mass="12906">MPKQIRAKDIKLDDVQKEHIEKVMEGFKKYGLDITRIITNVSEEKKQIHVEFEVHVAHSEPIVINEIDDNFNEAVDKAAKRVEKALRRLHDKIKSPKHESLRTILNEIEE</sequence>
<evidence type="ECO:0000313" key="1">
    <source>
        <dbReference type="EMBL" id="SFV60566.1"/>
    </source>
</evidence>
<dbReference type="Pfam" id="PF02482">
    <property type="entry name" value="Ribosomal_S30AE"/>
    <property type="match status" value="1"/>
</dbReference>
<dbReference type="SUPFAM" id="SSF69754">
    <property type="entry name" value="Ribosome binding protein Y (YfiA homologue)"/>
    <property type="match status" value="1"/>
</dbReference>